<dbReference type="SUPFAM" id="SSF53795">
    <property type="entry name" value="PEP carboxykinase-like"/>
    <property type="match status" value="1"/>
</dbReference>
<proteinExistence type="predicted"/>
<evidence type="ECO:0000259" key="1">
    <source>
        <dbReference type="Pfam" id="PF07475"/>
    </source>
</evidence>
<dbReference type="AlphaFoldDB" id="A0A6P1YN46"/>
<dbReference type="InterPro" id="IPR027417">
    <property type="entry name" value="P-loop_NTPase"/>
</dbReference>
<reference evidence="2 3" key="1">
    <citation type="submission" date="2020-02" db="EMBL/GenBank/DDBJ databases">
        <authorList>
            <person name="Li G."/>
        </authorList>
    </citation>
    <scope>NUCLEOTIDE SEQUENCE [LARGE SCALE GENOMIC DNA]</scope>
    <source>
        <strain evidence="2 3">DSM 102029</strain>
    </source>
</reference>
<name>A0A6P1YN46_9HYPH</name>
<keyword evidence="2" id="KW-0808">Transferase</keyword>
<dbReference type="GO" id="GO:0006109">
    <property type="term" value="P:regulation of carbohydrate metabolic process"/>
    <property type="evidence" value="ECO:0007669"/>
    <property type="project" value="InterPro"/>
</dbReference>
<dbReference type="GO" id="GO:0000155">
    <property type="term" value="F:phosphorelay sensor kinase activity"/>
    <property type="evidence" value="ECO:0007669"/>
    <property type="project" value="InterPro"/>
</dbReference>
<dbReference type="Proteomes" id="UP000464751">
    <property type="component" value="Chromosome"/>
</dbReference>
<dbReference type="Pfam" id="PF07475">
    <property type="entry name" value="Hpr_kinase_C"/>
    <property type="match status" value="1"/>
</dbReference>
<dbReference type="CDD" id="cd01918">
    <property type="entry name" value="HprK_C"/>
    <property type="match status" value="1"/>
</dbReference>
<keyword evidence="2" id="KW-0418">Kinase</keyword>
<sequence>MSAVGEPVPARVPTVHASCVSVGDKGVLIRGPSGAGKSHLAFGLILAGGTARVPPTRLVADDRVRLVARGGALLASAPEELAGLIEVRGAGLRRIDYRAEVRIALVVDLGAADAERLPMEAALRTRVEGVELPRLPVLARGDGVQQVLAMLLTAPGI</sequence>
<feature type="domain" description="HPr kinase/phosphorylase C-terminal" evidence="1">
    <location>
        <begin position="13"/>
        <end position="112"/>
    </location>
</feature>
<keyword evidence="3" id="KW-1185">Reference proteome</keyword>
<protein>
    <submittedName>
        <fullName evidence="2">Serine kinase</fullName>
    </submittedName>
</protein>
<evidence type="ECO:0000313" key="3">
    <source>
        <dbReference type="Proteomes" id="UP000464751"/>
    </source>
</evidence>
<organism evidence="2 3">
    <name type="scientific">Ancylobacter pratisalsi</name>
    <dbReference type="NCBI Taxonomy" id="1745854"/>
    <lineage>
        <taxon>Bacteria</taxon>
        <taxon>Pseudomonadati</taxon>
        <taxon>Pseudomonadota</taxon>
        <taxon>Alphaproteobacteria</taxon>
        <taxon>Hyphomicrobiales</taxon>
        <taxon>Xanthobacteraceae</taxon>
        <taxon>Ancylobacter</taxon>
    </lineage>
</organism>
<gene>
    <name evidence="2" type="ORF">G3A50_11995</name>
</gene>
<dbReference type="EMBL" id="CP048630">
    <property type="protein sequence ID" value="QIB34350.1"/>
    <property type="molecule type" value="Genomic_DNA"/>
</dbReference>
<dbReference type="Gene3D" id="3.40.50.300">
    <property type="entry name" value="P-loop containing nucleotide triphosphate hydrolases"/>
    <property type="match status" value="1"/>
</dbReference>
<accession>A0A6P1YN46</accession>
<dbReference type="InterPro" id="IPR011104">
    <property type="entry name" value="Hpr_kin/Pase_C"/>
</dbReference>
<dbReference type="KEGG" id="apra:G3A50_11995"/>
<dbReference type="GO" id="GO:0005524">
    <property type="term" value="F:ATP binding"/>
    <property type="evidence" value="ECO:0007669"/>
    <property type="project" value="InterPro"/>
</dbReference>
<evidence type="ECO:0000313" key="2">
    <source>
        <dbReference type="EMBL" id="QIB34350.1"/>
    </source>
</evidence>
<dbReference type="RefSeq" id="WP_163075494.1">
    <property type="nucleotide sequence ID" value="NZ_CP048630.1"/>
</dbReference>